<dbReference type="OMA" id="TMYNERE"/>
<evidence type="ECO:0000259" key="1">
    <source>
        <dbReference type="SMART" id="SM01362"/>
    </source>
</evidence>
<dbReference type="STRING" id="2903.R1DIF0"/>
<dbReference type="GO" id="GO:0000462">
    <property type="term" value="P:maturation of SSU-rRNA from tricistronic rRNA transcript (SSU-rRNA, 5.8S rRNA, LSU-rRNA)"/>
    <property type="evidence" value="ECO:0007669"/>
    <property type="project" value="TreeGrafter"/>
</dbReference>
<dbReference type="eggNOG" id="KOG1951">
    <property type="taxonomic scope" value="Eukaryota"/>
</dbReference>
<dbReference type="KEGG" id="ehx:EMIHUDRAFT_44330"/>
<dbReference type="InterPro" id="IPR007034">
    <property type="entry name" value="BMS1_TSR1_C"/>
</dbReference>
<dbReference type="Pfam" id="PF04950">
    <property type="entry name" value="RIBIOP_C"/>
    <property type="match status" value="1"/>
</dbReference>
<dbReference type="GeneID" id="17280092"/>
<dbReference type="EnsemblProtists" id="EOD34822">
    <property type="protein sequence ID" value="EOD34822"/>
    <property type="gene ID" value="EMIHUDRAFT_44330"/>
</dbReference>
<sequence>PPNTGVLCFQTDARKSFRISATGVVLEVAANLKVVKKLKLVGSPFKVFKNTAFIKDMFTSALEVAKFEGAALRTVSGVRGQVKRALQADDGTFRATFEDKLLRSDLVLLKAWVPTSSSRERRLLTHTPTSRREQVRAELGAAPRVNADSLYKPIERAPRRFNKLAVPKALQAALPYKSKPKLDAPSAAKKPRKGSLKALRAVVAEPEERAAAKLMQQVHTMYNERERKRKRSME</sequence>
<dbReference type="PANTHER" id="PTHR12858">
    <property type="entry name" value="RIBOSOME BIOGENESIS PROTEIN"/>
    <property type="match status" value="1"/>
</dbReference>
<name>A0A0D3KGD7_EMIH1</name>
<evidence type="ECO:0000313" key="3">
    <source>
        <dbReference type="Proteomes" id="UP000013827"/>
    </source>
</evidence>
<protein>
    <recommendedName>
        <fullName evidence="1">Ribosome biogenesis protein BMS1/TSR1 C-terminal domain-containing protein</fullName>
    </recommendedName>
</protein>
<organism evidence="2 3">
    <name type="scientific">Emiliania huxleyi (strain CCMP1516)</name>
    <dbReference type="NCBI Taxonomy" id="280463"/>
    <lineage>
        <taxon>Eukaryota</taxon>
        <taxon>Haptista</taxon>
        <taxon>Haptophyta</taxon>
        <taxon>Prymnesiophyceae</taxon>
        <taxon>Isochrysidales</taxon>
        <taxon>Noelaerhabdaceae</taxon>
        <taxon>Emiliania</taxon>
    </lineage>
</organism>
<dbReference type="GO" id="GO:0030686">
    <property type="term" value="C:90S preribosome"/>
    <property type="evidence" value="ECO:0007669"/>
    <property type="project" value="TreeGrafter"/>
</dbReference>
<feature type="domain" description="Ribosome biogenesis protein BMS1/TSR1 C-terminal" evidence="1">
    <location>
        <begin position="1"/>
        <end position="115"/>
    </location>
</feature>
<proteinExistence type="predicted"/>
<dbReference type="GO" id="GO:0005525">
    <property type="term" value="F:GTP binding"/>
    <property type="evidence" value="ECO:0007669"/>
    <property type="project" value="TreeGrafter"/>
</dbReference>
<dbReference type="GO" id="GO:0003924">
    <property type="term" value="F:GTPase activity"/>
    <property type="evidence" value="ECO:0007669"/>
    <property type="project" value="TreeGrafter"/>
</dbReference>
<dbReference type="Proteomes" id="UP000013827">
    <property type="component" value="Unassembled WGS sequence"/>
</dbReference>
<reference evidence="3" key="1">
    <citation type="journal article" date="2013" name="Nature">
        <title>Pan genome of the phytoplankton Emiliania underpins its global distribution.</title>
        <authorList>
            <person name="Read B.A."/>
            <person name="Kegel J."/>
            <person name="Klute M.J."/>
            <person name="Kuo A."/>
            <person name="Lefebvre S.C."/>
            <person name="Maumus F."/>
            <person name="Mayer C."/>
            <person name="Miller J."/>
            <person name="Monier A."/>
            <person name="Salamov A."/>
            <person name="Young J."/>
            <person name="Aguilar M."/>
            <person name="Claverie J.M."/>
            <person name="Frickenhaus S."/>
            <person name="Gonzalez K."/>
            <person name="Herman E.K."/>
            <person name="Lin Y.C."/>
            <person name="Napier J."/>
            <person name="Ogata H."/>
            <person name="Sarno A.F."/>
            <person name="Shmutz J."/>
            <person name="Schroeder D."/>
            <person name="de Vargas C."/>
            <person name="Verret F."/>
            <person name="von Dassow P."/>
            <person name="Valentin K."/>
            <person name="Van de Peer Y."/>
            <person name="Wheeler G."/>
            <person name="Dacks J.B."/>
            <person name="Delwiche C.F."/>
            <person name="Dyhrman S.T."/>
            <person name="Glockner G."/>
            <person name="John U."/>
            <person name="Richards T."/>
            <person name="Worden A.Z."/>
            <person name="Zhang X."/>
            <person name="Grigoriev I.V."/>
            <person name="Allen A.E."/>
            <person name="Bidle K."/>
            <person name="Borodovsky M."/>
            <person name="Bowler C."/>
            <person name="Brownlee C."/>
            <person name="Cock J.M."/>
            <person name="Elias M."/>
            <person name="Gladyshev V.N."/>
            <person name="Groth M."/>
            <person name="Guda C."/>
            <person name="Hadaegh A."/>
            <person name="Iglesias-Rodriguez M.D."/>
            <person name="Jenkins J."/>
            <person name="Jones B.M."/>
            <person name="Lawson T."/>
            <person name="Leese F."/>
            <person name="Lindquist E."/>
            <person name="Lobanov A."/>
            <person name="Lomsadze A."/>
            <person name="Malik S.B."/>
            <person name="Marsh M.E."/>
            <person name="Mackinder L."/>
            <person name="Mock T."/>
            <person name="Mueller-Roeber B."/>
            <person name="Pagarete A."/>
            <person name="Parker M."/>
            <person name="Probert I."/>
            <person name="Quesneville H."/>
            <person name="Raines C."/>
            <person name="Rensing S.A."/>
            <person name="Riano-Pachon D.M."/>
            <person name="Richier S."/>
            <person name="Rokitta S."/>
            <person name="Shiraiwa Y."/>
            <person name="Soanes D.M."/>
            <person name="van der Giezen M."/>
            <person name="Wahlund T.M."/>
            <person name="Williams B."/>
            <person name="Wilson W."/>
            <person name="Wolfe G."/>
            <person name="Wurch L.L."/>
        </authorList>
    </citation>
    <scope>NUCLEOTIDE SEQUENCE</scope>
</reference>
<dbReference type="PaxDb" id="2903-EOD34822"/>
<evidence type="ECO:0000313" key="2">
    <source>
        <dbReference type="EnsemblProtists" id="EOD34822"/>
    </source>
</evidence>
<reference evidence="2" key="2">
    <citation type="submission" date="2024-10" db="UniProtKB">
        <authorList>
            <consortium name="EnsemblProtists"/>
        </authorList>
    </citation>
    <scope>IDENTIFICATION</scope>
</reference>
<dbReference type="GO" id="GO:0000479">
    <property type="term" value="P:endonucleolytic cleavage of tricistronic rRNA transcript (SSU-rRNA, 5.8S rRNA, LSU-rRNA)"/>
    <property type="evidence" value="ECO:0007669"/>
    <property type="project" value="TreeGrafter"/>
</dbReference>
<dbReference type="PANTHER" id="PTHR12858:SF2">
    <property type="entry name" value="RIBOSOME BIOGENESIS PROTEIN BMS1 HOMOLOG"/>
    <property type="match status" value="1"/>
</dbReference>
<dbReference type="GO" id="GO:0034511">
    <property type="term" value="F:U3 snoRNA binding"/>
    <property type="evidence" value="ECO:0007669"/>
    <property type="project" value="TreeGrafter"/>
</dbReference>
<dbReference type="RefSeq" id="XP_005787251.1">
    <property type="nucleotide sequence ID" value="XM_005787194.1"/>
</dbReference>
<dbReference type="HOGENOM" id="CLU_1187701_0_0_1"/>
<dbReference type="InterPro" id="IPR039761">
    <property type="entry name" value="Bms1/Tsr1"/>
</dbReference>
<keyword evidence="3" id="KW-1185">Reference proteome</keyword>
<dbReference type="SMART" id="SM01362">
    <property type="entry name" value="DUF663"/>
    <property type="match status" value="1"/>
</dbReference>
<dbReference type="AlphaFoldDB" id="A0A0D3KGD7"/>
<accession>A0A0D3KGD7</accession>